<dbReference type="Pfam" id="PF00173">
    <property type="entry name" value="Cyt-b5"/>
    <property type="match status" value="1"/>
</dbReference>
<dbReference type="AlphaFoldDB" id="A0AAF0Z1V1"/>
<accession>A0AAF0Z1V1</accession>
<feature type="transmembrane region" description="Helical" evidence="8">
    <location>
        <begin position="254"/>
        <end position="278"/>
    </location>
</feature>
<evidence type="ECO:0000256" key="3">
    <source>
        <dbReference type="ARBA" id="ARBA00022692"/>
    </source>
</evidence>
<keyword evidence="5" id="KW-0560">Oxidoreductase</keyword>
<evidence type="ECO:0000256" key="2">
    <source>
        <dbReference type="ARBA" id="ARBA00009295"/>
    </source>
</evidence>
<dbReference type="InterPro" id="IPR036400">
    <property type="entry name" value="Cyt_B5-like_heme/steroid_sf"/>
</dbReference>
<feature type="transmembrane region" description="Helical" evidence="8">
    <location>
        <begin position="290"/>
        <end position="310"/>
    </location>
</feature>
<protein>
    <submittedName>
        <fullName evidence="10">Front-end fatty acid desaturase group B</fullName>
    </submittedName>
</protein>
<evidence type="ECO:0000256" key="4">
    <source>
        <dbReference type="ARBA" id="ARBA00022989"/>
    </source>
</evidence>
<feature type="domain" description="Cytochrome b5 heme-binding" evidence="9">
    <location>
        <begin position="9"/>
        <end position="86"/>
    </location>
</feature>
<keyword evidence="4 8" id="KW-1133">Transmembrane helix</keyword>
<dbReference type="PIRSF" id="PIRSF015921">
    <property type="entry name" value="FA_sphinglp_des"/>
    <property type="match status" value="1"/>
</dbReference>
<organism evidence="10">
    <name type="scientific">Hediste diversicolor</name>
    <name type="common">Sandworm</name>
    <name type="synonym">Nereis diversicolor</name>
    <dbReference type="NCBI Taxonomy" id="126592"/>
    <lineage>
        <taxon>Eukaryota</taxon>
        <taxon>Metazoa</taxon>
        <taxon>Spiralia</taxon>
        <taxon>Lophotrochozoa</taxon>
        <taxon>Annelida</taxon>
        <taxon>Polychaeta</taxon>
        <taxon>Errantia</taxon>
        <taxon>Phyllodocida</taxon>
        <taxon>Nereididae</taxon>
        <taxon>Hediste</taxon>
        <taxon>Hediste diversicolor species group</taxon>
    </lineage>
</organism>
<dbReference type="GO" id="GO:0016717">
    <property type="term" value="F:oxidoreductase activity, acting on paired donors, with oxidation of a pair of donors resulting in the reduction of molecular oxygen to two molecules of water"/>
    <property type="evidence" value="ECO:0007669"/>
    <property type="project" value="TreeGrafter"/>
</dbReference>
<evidence type="ECO:0000256" key="5">
    <source>
        <dbReference type="ARBA" id="ARBA00023002"/>
    </source>
</evidence>
<evidence type="ECO:0000313" key="10">
    <source>
        <dbReference type="EMBL" id="WPC85594.1"/>
    </source>
</evidence>
<keyword evidence="3 8" id="KW-0812">Transmembrane</keyword>
<dbReference type="PANTHER" id="PTHR19353:SF88">
    <property type="entry name" value="DELTA(5) FATTY ACID DESATURASE FAT-4"/>
    <property type="match status" value="1"/>
</dbReference>
<proteinExistence type="evidence at transcript level"/>
<comment type="similarity">
    <text evidence="2">Belongs to the fatty acid desaturase type 1 family.</text>
</comment>
<dbReference type="InterPro" id="IPR001199">
    <property type="entry name" value="Cyt_B5-like_heme/steroid-bd"/>
</dbReference>
<comment type="subcellular location">
    <subcellularLocation>
        <location evidence="1">Membrane</location>
        <topology evidence="1">Multi-pass membrane protein</topology>
    </subcellularLocation>
</comment>
<evidence type="ECO:0000256" key="6">
    <source>
        <dbReference type="ARBA" id="ARBA00023098"/>
    </source>
</evidence>
<dbReference type="EMBL" id="OQ941904">
    <property type="protein sequence ID" value="WPC85594.1"/>
    <property type="molecule type" value="mRNA"/>
</dbReference>
<sequence length="438" mass="51799">MGKGTNVQHRTFSWNEVQEHTELNDRWIVIDNSIYDVSRFQKIHPGGAKIISHFAGQDATEVWLAMHKNQELAKKYMKSIYVGQVKDVMNYDAEREERQRDMEEIRQVAIKNGWFESNPVFFIAQFLSIVMFEFLGYLVFLYNGSGWMSYFGACLFLATAQAQLGWTMHDYGHWSVVKNRKLSHAVQQFYMGFMKGASKHWWNFRHNRHHAKTNIYKKDPDITFPKDVFLFGTRIPVIFGKMGKKNMPYNYEHIYFWLFGPAMLLPVVVNLEIIYYLIKRRDRFALRDTLAIIGFFCRYTLIYGSFVGGLWGAVKLYFFVRFLESFWFTMVTQMSHIPMKVDFDAGDDWLVSQTLSTQNIESSPWNDWFSGHLNFQIEHHLFPTMPRHNYHKVAPLVKSVCEKHHLPYMVKPMLTAMKEIISSLRTSGELWYEAYHHQ</sequence>
<dbReference type="Gene3D" id="3.10.120.10">
    <property type="entry name" value="Cytochrome b5-like heme/steroid binding domain"/>
    <property type="match status" value="1"/>
</dbReference>
<evidence type="ECO:0000256" key="8">
    <source>
        <dbReference type="SAM" id="Phobius"/>
    </source>
</evidence>
<evidence type="ECO:0000256" key="7">
    <source>
        <dbReference type="ARBA" id="ARBA00023136"/>
    </source>
</evidence>
<dbReference type="InterPro" id="IPR005804">
    <property type="entry name" value="FA_desaturase_dom"/>
</dbReference>
<reference evidence="10" key="1">
    <citation type="submission" date="2023-05" db="EMBL/GenBank/DDBJ databases">
        <authorList>
            <person name="Villena A."/>
        </authorList>
    </citation>
    <scope>NUCLEOTIDE SEQUENCE</scope>
</reference>
<dbReference type="PANTHER" id="PTHR19353">
    <property type="entry name" value="FATTY ACID DESATURASE 2"/>
    <property type="match status" value="1"/>
</dbReference>
<feature type="transmembrane region" description="Helical" evidence="8">
    <location>
        <begin position="120"/>
        <end position="140"/>
    </location>
</feature>
<keyword evidence="6" id="KW-0443">Lipid metabolism</keyword>
<keyword evidence="7 8" id="KW-0472">Membrane</keyword>
<dbReference type="PROSITE" id="PS50255">
    <property type="entry name" value="CYTOCHROME_B5_2"/>
    <property type="match status" value="1"/>
</dbReference>
<dbReference type="GO" id="GO:0016020">
    <property type="term" value="C:membrane"/>
    <property type="evidence" value="ECO:0007669"/>
    <property type="project" value="UniProtKB-SubCell"/>
</dbReference>
<dbReference type="SUPFAM" id="SSF55856">
    <property type="entry name" value="Cytochrome b5-like heme/steroid binding domain"/>
    <property type="match status" value="1"/>
</dbReference>
<dbReference type="SMART" id="SM01117">
    <property type="entry name" value="Cyt-b5"/>
    <property type="match status" value="1"/>
</dbReference>
<dbReference type="Pfam" id="PF00487">
    <property type="entry name" value="FA_desaturase"/>
    <property type="match status" value="1"/>
</dbReference>
<evidence type="ECO:0000259" key="9">
    <source>
        <dbReference type="PROSITE" id="PS50255"/>
    </source>
</evidence>
<dbReference type="PRINTS" id="PR00363">
    <property type="entry name" value="CYTOCHROMEB5"/>
</dbReference>
<dbReference type="GO" id="GO:0006629">
    <property type="term" value="P:lipid metabolic process"/>
    <property type="evidence" value="ECO:0007669"/>
    <property type="project" value="UniProtKB-KW"/>
</dbReference>
<dbReference type="InterPro" id="IPR012171">
    <property type="entry name" value="Fatty_acid_desaturase"/>
</dbReference>
<evidence type="ECO:0000256" key="1">
    <source>
        <dbReference type="ARBA" id="ARBA00004141"/>
    </source>
</evidence>
<name>A0AAF0Z1V1_HEDDI</name>
<dbReference type="CDD" id="cd03506">
    <property type="entry name" value="Delta6-FADS-like"/>
    <property type="match status" value="1"/>
</dbReference>